<dbReference type="GO" id="GO:0016787">
    <property type="term" value="F:hydrolase activity"/>
    <property type="evidence" value="ECO:0007669"/>
    <property type="project" value="UniProtKB-KW"/>
</dbReference>
<evidence type="ECO:0000313" key="7">
    <source>
        <dbReference type="EMBL" id="CAB4196517.1"/>
    </source>
</evidence>
<sequence>MTKITTEQFINKAKLFHGDKFDYSKLNYINDKNKIEIICVKHGSFITLPSSHMRSDNGGCIKCAGNFQYTNDDFIKKANLFHNYKYDYSLVSYISNNTDVTIICPIHGKFSQIPTNHYKYGCIKCSGKEMKSKEDFIIESNIVHCNKFDYSLVDYNGMFSKVTILCDQHGEFNQLPTNHLHGKRGCPKCSKRISKNETLWLDYIGIPNDKKHRNVYLKINEHKFFVDGYSEETNTIYEYNGDYWHGNLELYNPKDIHPKIGISFKELYDKTESKRKIFQSAGYNVISVWESEFLSSQKDKTSIIIYDNKYAQLKTTDIKNFNKLRNFLSFKTAGVEYTAAYKNGWNGITYLLDNKGYFLSGLMTKVIDFLNSNNILFTLIDKRHPDLIENKIDLTNKLDSLNMIPRNYQKKIVDTVLQHKKGIVRACTGSGKTLCTAMITANINKKTIIYVIGLDLLNQFHELFSSIFDEPIGFIGNGVCNIQRINIASIWTISSALKIKTKILDDDECGEGKELEPNQNQAINILDMLKNTKVHIFDESHVITTDTIKSIFNKIDPEYIYGFSGTPFRDDGSDLLINSILGEQIVNVPASELISDGYLAQPIIKFIKVPKTFISSGTSNYQTVYKEYVTENEIRNSLIIKNTLELLQKNYQVLVLFKHLQHGKNLRELFDLQNIKYEYLSGTDQLDKRIEVKSNLLSHKSNLVLASSIFDIGVDISSLSALVLAGGGKSSIRTLQRVGRVIRKYSNKKYAAIVDFYDDVKFLKTHSKKRYNIYNSENGFKLIIPKNITDLK</sequence>
<feature type="domain" description="Helicase C-terminal" evidence="6">
    <location>
        <begin position="639"/>
        <end position="792"/>
    </location>
</feature>
<dbReference type="EMBL" id="LR797252">
    <property type="protein sequence ID" value="CAB4196517.1"/>
    <property type="molecule type" value="Genomic_DNA"/>
</dbReference>
<evidence type="ECO:0000259" key="6">
    <source>
        <dbReference type="PROSITE" id="PS51194"/>
    </source>
</evidence>
<feature type="domain" description="Helicase ATP-binding" evidence="5">
    <location>
        <begin position="413"/>
        <end position="585"/>
    </location>
</feature>
<dbReference type="GO" id="GO:0004386">
    <property type="term" value="F:helicase activity"/>
    <property type="evidence" value="ECO:0007669"/>
    <property type="project" value="UniProtKB-KW"/>
</dbReference>
<evidence type="ECO:0000256" key="2">
    <source>
        <dbReference type="ARBA" id="ARBA00022801"/>
    </source>
</evidence>
<proteinExistence type="predicted"/>
<accession>A0A6J5RQG2</accession>
<evidence type="ECO:0000259" key="5">
    <source>
        <dbReference type="PROSITE" id="PS51192"/>
    </source>
</evidence>
<keyword evidence="2" id="KW-0378">Hydrolase</keyword>
<dbReference type="InterPro" id="IPR050615">
    <property type="entry name" value="ATP-dep_DNA_Helicase"/>
</dbReference>
<keyword evidence="1" id="KW-0547">Nucleotide-binding</keyword>
<dbReference type="PANTHER" id="PTHR11274:SF0">
    <property type="entry name" value="GENERAL TRANSCRIPTION AND DNA REPAIR FACTOR IIH HELICASE SUBUNIT XPB"/>
    <property type="match status" value="1"/>
</dbReference>
<dbReference type="SMART" id="SM00490">
    <property type="entry name" value="HELICc"/>
    <property type="match status" value="1"/>
</dbReference>
<dbReference type="InterPro" id="IPR001650">
    <property type="entry name" value="Helicase_C-like"/>
</dbReference>
<dbReference type="PANTHER" id="PTHR11274">
    <property type="entry name" value="RAD25/XP-B DNA REPAIR HELICASE"/>
    <property type="match status" value="1"/>
</dbReference>
<dbReference type="SMART" id="SM00487">
    <property type="entry name" value="DEXDc"/>
    <property type="match status" value="1"/>
</dbReference>
<dbReference type="SUPFAM" id="SSF52540">
    <property type="entry name" value="P-loop containing nucleoside triphosphate hydrolases"/>
    <property type="match status" value="1"/>
</dbReference>
<dbReference type="Gene3D" id="3.40.50.300">
    <property type="entry name" value="P-loop containing nucleotide triphosphate hydrolases"/>
    <property type="match status" value="2"/>
</dbReference>
<dbReference type="InterPro" id="IPR049430">
    <property type="entry name" value="UvsW_N_sf"/>
</dbReference>
<dbReference type="GO" id="GO:0005524">
    <property type="term" value="F:ATP binding"/>
    <property type="evidence" value="ECO:0007669"/>
    <property type="project" value="UniProtKB-KW"/>
</dbReference>
<keyword evidence="4" id="KW-0067">ATP-binding</keyword>
<dbReference type="GO" id="GO:0003677">
    <property type="term" value="F:DNA binding"/>
    <property type="evidence" value="ECO:0007669"/>
    <property type="project" value="InterPro"/>
</dbReference>
<dbReference type="InterPro" id="IPR006935">
    <property type="entry name" value="Helicase/UvrB_N"/>
</dbReference>
<name>A0A6J5RQG2_9CAUD</name>
<evidence type="ECO:0000256" key="3">
    <source>
        <dbReference type="ARBA" id="ARBA00022806"/>
    </source>
</evidence>
<organism evidence="7">
    <name type="scientific">uncultured Caudovirales phage</name>
    <dbReference type="NCBI Taxonomy" id="2100421"/>
    <lineage>
        <taxon>Viruses</taxon>
        <taxon>Duplodnaviria</taxon>
        <taxon>Heunggongvirae</taxon>
        <taxon>Uroviricota</taxon>
        <taxon>Caudoviricetes</taxon>
        <taxon>Peduoviridae</taxon>
        <taxon>Maltschvirus</taxon>
        <taxon>Maltschvirus maltsch</taxon>
    </lineage>
</organism>
<dbReference type="PROSITE" id="PS51194">
    <property type="entry name" value="HELICASE_CTER"/>
    <property type="match status" value="1"/>
</dbReference>
<evidence type="ECO:0000256" key="4">
    <source>
        <dbReference type="ARBA" id="ARBA00022840"/>
    </source>
</evidence>
<dbReference type="InterPro" id="IPR027417">
    <property type="entry name" value="P-loop_NTPase"/>
</dbReference>
<dbReference type="InterPro" id="IPR014001">
    <property type="entry name" value="Helicase_ATP-bd"/>
</dbReference>
<keyword evidence="3 7" id="KW-0347">Helicase</keyword>
<reference evidence="7" key="1">
    <citation type="submission" date="2020-05" db="EMBL/GenBank/DDBJ databases">
        <authorList>
            <person name="Chiriac C."/>
            <person name="Salcher M."/>
            <person name="Ghai R."/>
            <person name="Kavagutti S V."/>
        </authorList>
    </citation>
    <scope>NUCLEOTIDE SEQUENCE</scope>
</reference>
<dbReference type="Gene3D" id="3.30.780.20">
    <property type="match status" value="1"/>
</dbReference>
<dbReference type="Pfam" id="PF04851">
    <property type="entry name" value="ResIII"/>
    <property type="match status" value="1"/>
</dbReference>
<dbReference type="PROSITE" id="PS51192">
    <property type="entry name" value="HELICASE_ATP_BIND_1"/>
    <property type="match status" value="1"/>
</dbReference>
<dbReference type="Pfam" id="PF00271">
    <property type="entry name" value="Helicase_C"/>
    <property type="match status" value="1"/>
</dbReference>
<protein>
    <submittedName>
        <fullName evidence="7">SSL2 DNA or RNA helicases of superfamily II</fullName>
    </submittedName>
</protein>
<evidence type="ECO:0000256" key="1">
    <source>
        <dbReference type="ARBA" id="ARBA00022741"/>
    </source>
</evidence>
<gene>
    <name evidence="7" type="ORF">UFOVP1290_37</name>
</gene>